<dbReference type="InterPro" id="IPR016137">
    <property type="entry name" value="RGS"/>
</dbReference>
<feature type="compositionally biased region" description="Polar residues" evidence="1">
    <location>
        <begin position="269"/>
        <end position="280"/>
    </location>
</feature>
<dbReference type="SUPFAM" id="SSF48097">
    <property type="entry name" value="Regulator of G-protein signaling, RGS"/>
    <property type="match status" value="1"/>
</dbReference>
<evidence type="ECO:0000256" key="1">
    <source>
        <dbReference type="SAM" id="MobiDB-lite"/>
    </source>
</evidence>
<feature type="domain" description="RGS" evidence="2">
    <location>
        <begin position="78"/>
        <end position="189"/>
    </location>
</feature>
<reference evidence="3" key="2">
    <citation type="submission" date="2023-06" db="EMBL/GenBank/DDBJ databases">
        <authorList>
            <consortium name="Lawrence Berkeley National Laboratory"/>
            <person name="Haridas S."/>
            <person name="Hensen N."/>
            <person name="Bonometti L."/>
            <person name="Westerberg I."/>
            <person name="Brannstrom I.O."/>
            <person name="Guillou S."/>
            <person name="Cros-Aarteil S."/>
            <person name="Calhoun S."/>
            <person name="Kuo A."/>
            <person name="Mondo S."/>
            <person name="Pangilinan J."/>
            <person name="Riley R."/>
            <person name="Labutti K."/>
            <person name="Andreopoulos B."/>
            <person name="Lipzen A."/>
            <person name="Chen C."/>
            <person name="Yanf M."/>
            <person name="Daum C."/>
            <person name="Ng V."/>
            <person name="Clum A."/>
            <person name="Steindorff A."/>
            <person name="Ohm R."/>
            <person name="Martin F."/>
            <person name="Silar P."/>
            <person name="Natvig D."/>
            <person name="Lalanne C."/>
            <person name="Gautier V."/>
            <person name="Ament-Velasquez S.L."/>
            <person name="Kruys A."/>
            <person name="Hutchinson M.I."/>
            <person name="Powell A.J."/>
            <person name="Barry K."/>
            <person name="Miller A.N."/>
            <person name="Grigoriev I.V."/>
            <person name="Debuchy R."/>
            <person name="Gladieux P."/>
            <person name="Thoren M.H."/>
            <person name="Johannesson H."/>
        </authorList>
    </citation>
    <scope>NUCLEOTIDE SEQUENCE</scope>
    <source>
        <strain evidence="3">CBS 314.62</strain>
    </source>
</reference>
<organism evidence="3 4">
    <name type="scientific">Podospora appendiculata</name>
    <dbReference type="NCBI Taxonomy" id="314037"/>
    <lineage>
        <taxon>Eukaryota</taxon>
        <taxon>Fungi</taxon>
        <taxon>Dikarya</taxon>
        <taxon>Ascomycota</taxon>
        <taxon>Pezizomycotina</taxon>
        <taxon>Sordariomycetes</taxon>
        <taxon>Sordariomycetidae</taxon>
        <taxon>Sordariales</taxon>
        <taxon>Podosporaceae</taxon>
        <taxon>Podospora</taxon>
    </lineage>
</organism>
<feature type="region of interest" description="Disordered" evidence="1">
    <location>
        <begin position="189"/>
        <end position="385"/>
    </location>
</feature>
<feature type="region of interest" description="Disordered" evidence="1">
    <location>
        <begin position="1"/>
        <end position="38"/>
    </location>
</feature>
<feature type="region of interest" description="Disordered" evidence="1">
    <location>
        <begin position="496"/>
        <end position="520"/>
    </location>
</feature>
<dbReference type="PROSITE" id="PS50132">
    <property type="entry name" value="RGS"/>
    <property type="match status" value="1"/>
</dbReference>
<sequence length="613" mass="66776">MPKARLRRQSPTSPSPSPPPRISLPRPSSVSEDSDRDSIMTMSRPASLAIVHSASGPFPSLRDILLNIAPPPYTLGAFMAFMSQKQCLETLEFTMEAERYKTAYTDIMQDQSTWIVDANEHLCAQWQKLMRAYILPYGPREVNLPAHVRDRLLSLPANPTPPQPSELDEAVTIVYELMNDSVMGPFLESVAPPRFDSGEESPRDSRLGRSRLRTPKDSASSSSATDESSRSPKAGFLPLLNIGWSSDSTSRSASSSAEPVEREAGLSDDTGSTGSPSNEPMTPPTTPPTSDWAFSTSPGSLHRAISAHNSGWKKMGAKLGLSRKGRNKRSHASVMSFPKAPSTTSLERAVPVQTERSGSDQNTQPATQSTVSQTSSGWEEPHPGEPVTCLATRGKANPGVGCNGAQRSVMAAKGYSPYPIRGRGTSTRRLARPRIRSSTLKPLRIPANLVGEVVKRTTSAHTTTQSNASSLLPLLNRPNLQRSPLVDLDEKPLEIDPAFDENDTENEFDPLPGDATTPLSELSSPQLSVTDFSNHLNVTFGSGQSDYSSITCLDPEGFPRDTPELDPYGWEAELDRKCLAVESICPTYQYQYRRAGGAKRSLLHRVFSMGPRE</sequence>
<dbReference type="PANTHER" id="PTHR10845">
    <property type="entry name" value="REGULATOR OF G PROTEIN SIGNALING"/>
    <property type="match status" value="1"/>
</dbReference>
<keyword evidence="4" id="KW-1185">Reference proteome</keyword>
<proteinExistence type="predicted"/>
<feature type="compositionally biased region" description="Basic residues" evidence="1">
    <location>
        <begin position="321"/>
        <end position="331"/>
    </location>
</feature>
<dbReference type="CDD" id="cd07440">
    <property type="entry name" value="RGS"/>
    <property type="match status" value="1"/>
</dbReference>
<feature type="compositionally biased region" description="Pro residues" evidence="1">
    <location>
        <begin position="13"/>
        <end position="22"/>
    </location>
</feature>
<dbReference type="InterPro" id="IPR044926">
    <property type="entry name" value="RGS_subdomain_2"/>
</dbReference>
<gene>
    <name evidence="3" type="ORF">B0T22DRAFT_384808</name>
</gene>
<feature type="compositionally biased region" description="Low complexity" evidence="1">
    <location>
        <begin position="245"/>
        <end position="256"/>
    </location>
</feature>
<feature type="compositionally biased region" description="Low complexity" evidence="1">
    <location>
        <begin position="217"/>
        <end position="226"/>
    </location>
</feature>
<dbReference type="EMBL" id="JAULSO010000004">
    <property type="protein sequence ID" value="KAK3683688.1"/>
    <property type="molecule type" value="Genomic_DNA"/>
</dbReference>
<evidence type="ECO:0000313" key="4">
    <source>
        <dbReference type="Proteomes" id="UP001270362"/>
    </source>
</evidence>
<comment type="caution">
    <text evidence="3">The sequence shown here is derived from an EMBL/GenBank/DDBJ whole genome shotgun (WGS) entry which is preliminary data.</text>
</comment>
<dbReference type="SMART" id="SM00315">
    <property type="entry name" value="RGS"/>
    <property type="match status" value="1"/>
</dbReference>
<evidence type="ECO:0000313" key="3">
    <source>
        <dbReference type="EMBL" id="KAK3683688.1"/>
    </source>
</evidence>
<reference evidence="3" key="1">
    <citation type="journal article" date="2023" name="Mol. Phylogenet. Evol.">
        <title>Genome-scale phylogeny and comparative genomics of the fungal order Sordariales.</title>
        <authorList>
            <person name="Hensen N."/>
            <person name="Bonometti L."/>
            <person name="Westerberg I."/>
            <person name="Brannstrom I.O."/>
            <person name="Guillou S."/>
            <person name="Cros-Aarteil S."/>
            <person name="Calhoun S."/>
            <person name="Haridas S."/>
            <person name="Kuo A."/>
            <person name="Mondo S."/>
            <person name="Pangilinan J."/>
            <person name="Riley R."/>
            <person name="LaButti K."/>
            <person name="Andreopoulos B."/>
            <person name="Lipzen A."/>
            <person name="Chen C."/>
            <person name="Yan M."/>
            <person name="Daum C."/>
            <person name="Ng V."/>
            <person name="Clum A."/>
            <person name="Steindorff A."/>
            <person name="Ohm R.A."/>
            <person name="Martin F."/>
            <person name="Silar P."/>
            <person name="Natvig D.O."/>
            <person name="Lalanne C."/>
            <person name="Gautier V."/>
            <person name="Ament-Velasquez S.L."/>
            <person name="Kruys A."/>
            <person name="Hutchinson M.I."/>
            <person name="Powell A.J."/>
            <person name="Barry K."/>
            <person name="Miller A.N."/>
            <person name="Grigoriev I.V."/>
            <person name="Debuchy R."/>
            <person name="Gladieux P."/>
            <person name="Hiltunen Thoren M."/>
            <person name="Johannesson H."/>
        </authorList>
    </citation>
    <scope>NUCLEOTIDE SEQUENCE</scope>
    <source>
        <strain evidence="3">CBS 314.62</strain>
    </source>
</reference>
<feature type="compositionally biased region" description="Acidic residues" evidence="1">
    <location>
        <begin position="497"/>
        <end position="508"/>
    </location>
</feature>
<dbReference type="Pfam" id="PF00615">
    <property type="entry name" value="RGS"/>
    <property type="match status" value="1"/>
</dbReference>
<dbReference type="InterPro" id="IPR036305">
    <property type="entry name" value="RGS_sf"/>
</dbReference>
<dbReference type="Proteomes" id="UP001270362">
    <property type="component" value="Unassembled WGS sequence"/>
</dbReference>
<feature type="compositionally biased region" description="Polar residues" evidence="1">
    <location>
        <begin position="354"/>
        <end position="377"/>
    </location>
</feature>
<feature type="compositionally biased region" description="Basic and acidic residues" evidence="1">
    <location>
        <begin position="196"/>
        <end position="207"/>
    </location>
</feature>
<protein>
    <recommendedName>
        <fullName evidence="2">RGS domain-containing protein</fullName>
    </recommendedName>
</protein>
<name>A0AAE0X2T3_9PEZI</name>
<dbReference type="Gene3D" id="1.10.167.10">
    <property type="entry name" value="Regulator of G-protein Signalling 4, domain 2"/>
    <property type="match status" value="1"/>
</dbReference>
<accession>A0AAE0X2T3</accession>
<dbReference type="AlphaFoldDB" id="A0AAE0X2T3"/>
<evidence type="ECO:0000259" key="2">
    <source>
        <dbReference type="PROSITE" id="PS50132"/>
    </source>
</evidence>
<dbReference type="PANTHER" id="PTHR10845:SF267">
    <property type="entry name" value="REGULATOR OF G PROTEIN SIGNALING DOMAIN PROTEIN (AFU_ORTHOLOGUE AFUA_6G06860)"/>
    <property type="match status" value="1"/>
</dbReference>